<comment type="caution">
    <text evidence="1">The sequence shown here is derived from an EMBL/GenBank/DDBJ whole genome shotgun (WGS) entry which is preliminary data.</text>
</comment>
<evidence type="ECO:0000313" key="1">
    <source>
        <dbReference type="EMBL" id="PDW04859.1"/>
    </source>
</evidence>
<dbReference type="InterPro" id="IPR029062">
    <property type="entry name" value="Class_I_gatase-like"/>
</dbReference>
<reference evidence="2" key="1">
    <citation type="submission" date="2017-08" db="EMBL/GenBank/DDBJ databases">
        <authorList>
            <person name="Grouzdev D.S."/>
            <person name="Gaisin V.A."/>
            <person name="Rysina M.S."/>
            <person name="Gorlenko V.M."/>
        </authorList>
    </citation>
    <scope>NUCLEOTIDE SEQUENCE [LARGE SCALE GENOMIC DNA]</scope>
    <source>
        <strain evidence="2">Kir15-3F</strain>
    </source>
</reference>
<dbReference type="PROSITE" id="PS51318">
    <property type="entry name" value="TAT"/>
    <property type="match status" value="1"/>
</dbReference>
<sequence length="663" mass="72164">METMKRQISRREFLATAAHTTAAGLLLAYGLEWQPLAAPFADASGLAVPPGTNEDAGQLLILNNPGGQPNFSGYLSEILRTEGFVSLRRLHVAELNEQALAAVQVVLLGPGALHSSLVALLHDFVLQGGVLVGFQATGQLAELFGVHDLGARVAGDYVQMISEHPDLAGLERGPLQVHGPCARIALAGADVLATNQAGDPLLCWHQVGRGRTLYWAYDLARCIALLRQGNPEWADQERDGMEGIRASDLFYGWIDLERMAVPQADLQQRMLSLLLELLVQAGPPLLRLWYFPEGAPSVLVATGDAHGSRVSHIEQLYTAVEQHAGTASVYYTPPESDLLGRATRRSRWALAELPLVGGRLRGNDPLPTPAQIAAWRARGHEFGMHPYVEMGLEPGYNTYWNDFIKHGYGPLPPTVRTHRILWHGWVENARIQARYGLRMNLDHYHSGPAVRHADGTWAYGYLSGTGLPMRFVDNDGALLSVYQQPTQLVDEHLMPVFATGFEVGLSGAEAAEVTMAQIAASVAHYPAALGLQCHIDPFLFGGNIAEEVGTWLATTLEYAASQGLPIMSAERWLNFIEARQALQIGATFWEADTQRLTVELKVPPNPVGPAVLLLPLRHGTRELREFGLAAQQTTSAPQITLAGRTYATVALPPAQQRVVAVYG</sequence>
<evidence type="ECO:0000313" key="2">
    <source>
        <dbReference type="Proteomes" id="UP000220527"/>
    </source>
</evidence>
<dbReference type="AlphaFoldDB" id="A0A2A6RPR3"/>
<dbReference type="EMBL" id="NQWI01000003">
    <property type="protein sequence ID" value="PDW04859.1"/>
    <property type="molecule type" value="Genomic_DNA"/>
</dbReference>
<evidence type="ECO:0008006" key="3">
    <source>
        <dbReference type="Google" id="ProtNLM"/>
    </source>
</evidence>
<proteinExistence type="predicted"/>
<protein>
    <recommendedName>
        <fullName evidence="3">Beta-galactosidase trimerisation domain-containing protein</fullName>
    </recommendedName>
</protein>
<keyword evidence="2" id="KW-1185">Reference proteome</keyword>
<dbReference type="InterPro" id="IPR006311">
    <property type="entry name" value="TAT_signal"/>
</dbReference>
<accession>A0A2A6RPR3</accession>
<dbReference type="SUPFAM" id="SSF52317">
    <property type="entry name" value="Class I glutamine amidotransferase-like"/>
    <property type="match status" value="1"/>
</dbReference>
<name>A0A2A6RPR3_9CHLR</name>
<dbReference type="Proteomes" id="UP000220527">
    <property type="component" value="Unassembled WGS sequence"/>
</dbReference>
<gene>
    <name evidence="1" type="ORF">CJ255_01235</name>
</gene>
<dbReference type="Gene3D" id="3.40.50.880">
    <property type="match status" value="1"/>
</dbReference>
<organism evidence="1 2">
    <name type="scientific">Candidatus Viridilinea mediisalina</name>
    <dbReference type="NCBI Taxonomy" id="2024553"/>
    <lineage>
        <taxon>Bacteria</taxon>
        <taxon>Bacillati</taxon>
        <taxon>Chloroflexota</taxon>
        <taxon>Chloroflexia</taxon>
        <taxon>Chloroflexales</taxon>
        <taxon>Chloroflexineae</taxon>
        <taxon>Oscillochloridaceae</taxon>
        <taxon>Candidatus Viridilinea</taxon>
    </lineage>
</organism>